<dbReference type="InterPro" id="IPR041667">
    <property type="entry name" value="Cupin_8"/>
</dbReference>
<evidence type="ECO:0000313" key="2">
    <source>
        <dbReference type="EMBL" id="MBB6095797.1"/>
    </source>
</evidence>
<dbReference type="SUPFAM" id="SSF51197">
    <property type="entry name" value="Clavaminate synthase-like"/>
    <property type="match status" value="1"/>
</dbReference>
<keyword evidence="3" id="KW-1185">Reference proteome</keyword>
<dbReference type="PANTHER" id="PTHR12461">
    <property type="entry name" value="HYPOXIA-INDUCIBLE FACTOR 1 ALPHA INHIBITOR-RELATED"/>
    <property type="match status" value="1"/>
</dbReference>
<comment type="caution">
    <text evidence="2">The sequence shown here is derived from an EMBL/GenBank/DDBJ whole genome shotgun (WGS) entry which is preliminary data.</text>
</comment>
<accession>A0A841HRC8</accession>
<dbReference type="InterPro" id="IPR014710">
    <property type="entry name" value="RmlC-like_jellyroll"/>
</dbReference>
<dbReference type="RefSeq" id="WP_184335188.1">
    <property type="nucleotide sequence ID" value="NZ_JACHHZ010000006.1"/>
</dbReference>
<feature type="domain" description="JmjC" evidence="1">
    <location>
        <begin position="112"/>
        <end position="269"/>
    </location>
</feature>
<dbReference type="AlphaFoldDB" id="A0A841HRC8"/>
<dbReference type="PROSITE" id="PS51184">
    <property type="entry name" value="JMJC"/>
    <property type="match status" value="1"/>
</dbReference>
<protein>
    <recommendedName>
        <fullName evidence="1">JmjC domain-containing protein</fullName>
    </recommendedName>
</protein>
<dbReference type="PANTHER" id="PTHR12461:SF105">
    <property type="entry name" value="HYPOXIA-INDUCIBLE FACTOR 1-ALPHA INHIBITOR"/>
    <property type="match status" value="1"/>
</dbReference>
<name>A0A841HRC8_9GAMM</name>
<organism evidence="2 3">
    <name type="scientific">Povalibacter uvarum</name>
    <dbReference type="NCBI Taxonomy" id="732238"/>
    <lineage>
        <taxon>Bacteria</taxon>
        <taxon>Pseudomonadati</taxon>
        <taxon>Pseudomonadota</taxon>
        <taxon>Gammaproteobacteria</taxon>
        <taxon>Steroidobacterales</taxon>
        <taxon>Steroidobacteraceae</taxon>
        <taxon>Povalibacter</taxon>
    </lineage>
</organism>
<dbReference type="SMART" id="SM00558">
    <property type="entry name" value="JmjC"/>
    <property type="match status" value="1"/>
</dbReference>
<sequence length="334" mass="37517">MPERMKEIAGLDPRSLPDDVLSSTQPLVLRGLISSWPMVQAALESSAAARAYVLKFYRDATVGAFLGMPDINGRFFYNDDLSNFNFRAVKIKLDTVVNEIARHEAAANPPAIYVGSTTVDTCLPGFRAENDLDLGDRRALASVWIGNQTRIAAHHDLPDNIACVAAGHRRFTVFPPEQIDNLYVGPVDFTPAGQAVSLVDFHEPDLDRFPRFATALEHAQIAELGPGDAIFIPSLWWHHVESLDTFNVLVNYWWRQSPAWMDTPMHALTLAMMTVRDLPPAQRDALKKMFDHYVFDVNDATAAHIPEGARRSLAPMTEDMMRELRVRLLQRLNR</sequence>
<dbReference type="Pfam" id="PF13621">
    <property type="entry name" value="Cupin_8"/>
    <property type="match status" value="1"/>
</dbReference>
<gene>
    <name evidence="2" type="ORF">HNQ60_004688</name>
</gene>
<evidence type="ECO:0000313" key="3">
    <source>
        <dbReference type="Proteomes" id="UP000588068"/>
    </source>
</evidence>
<dbReference type="Proteomes" id="UP000588068">
    <property type="component" value="Unassembled WGS sequence"/>
</dbReference>
<proteinExistence type="predicted"/>
<reference evidence="2 3" key="1">
    <citation type="submission" date="2020-08" db="EMBL/GenBank/DDBJ databases">
        <title>Genomic Encyclopedia of Type Strains, Phase IV (KMG-IV): sequencing the most valuable type-strain genomes for metagenomic binning, comparative biology and taxonomic classification.</title>
        <authorList>
            <person name="Goeker M."/>
        </authorList>
    </citation>
    <scope>NUCLEOTIDE SEQUENCE [LARGE SCALE GENOMIC DNA]</scope>
    <source>
        <strain evidence="2 3">DSM 26723</strain>
    </source>
</reference>
<dbReference type="EMBL" id="JACHHZ010000006">
    <property type="protein sequence ID" value="MBB6095797.1"/>
    <property type="molecule type" value="Genomic_DNA"/>
</dbReference>
<dbReference type="InterPro" id="IPR003347">
    <property type="entry name" value="JmjC_dom"/>
</dbReference>
<dbReference type="Gene3D" id="2.60.120.10">
    <property type="entry name" value="Jelly Rolls"/>
    <property type="match status" value="1"/>
</dbReference>
<evidence type="ECO:0000259" key="1">
    <source>
        <dbReference type="PROSITE" id="PS51184"/>
    </source>
</evidence>